<sequence length="406" mass="44464">MAALSGKELDDSIFGTDTHLDWADEVTMTEVLHGDTLGSGTTVDYNTKKPKPEQRSSSRADSSRGQRNSQQGSGRQSRQGVRPSRSNNDMNGSYNSRPEYRNSRGGQRGGRGRGRGGRSNNPGYYHSGTPYVSHGGNSYANQQANSYVSHGGNTYANQMAGQQQNGIPIANRRGSRDRSLSNERMGSMGSMGSMERSRGWNRPGSFGRPQRADMTDRWEHDRYEGNRSRARSGSNSERWDTSDSGVPPVIGKEGIAHVIIHRRGSSGSARGPPEIITSGLPPPRQQTYRRGSSGAEQASVEPPSEPAPEPLTPTIKEAEDEAEAEWENFVANGGLDMPLERITDDLCRQRAQKQQEQQKSEPAAVVPEPAMQTKQSSSRAPPRVLALDDEDDEDDDDDDGEEEEDD</sequence>
<feature type="non-terminal residue" evidence="1">
    <location>
        <position position="406"/>
    </location>
</feature>
<reference evidence="1" key="1">
    <citation type="submission" date="2022-07" db="EMBL/GenBank/DDBJ databases">
        <title>Phylogenomic reconstructions and comparative analyses of Kickxellomycotina fungi.</title>
        <authorList>
            <person name="Reynolds N.K."/>
            <person name="Stajich J.E."/>
            <person name="Barry K."/>
            <person name="Grigoriev I.V."/>
            <person name="Crous P."/>
            <person name="Smith M.E."/>
        </authorList>
    </citation>
    <scope>NUCLEOTIDE SEQUENCE</scope>
    <source>
        <strain evidence="1">NRRL 5244</strain>
    </source>
</reference>
<evidence type="ECO:0000313" key="2">
    <source>
        <dbReference type="Proteomes" id="UP001150603"/>
    </source>
</evidence>
<keyword evidence="2" id="KW-1185">Reference proteome</keyword>
<dbReference type="EMBL" id="JANBPW010001260">
    <property type="protein sequence ID" value="KAJ1945332.1"/>
    <property type="molecule type" value="Genomic_DNA"/>
</dbReference>
<evidence type="ECO:0000313" key="1">
    <source>
        <dbReference type="EMBL" id="KAJ1945332.1"/>
    </source>
</evidence>
<gene>
    <name evidence="1" type="ORF">FBU59_002339</name>
</gene>
<dbReference type="Proteomes" id="UP001150603">
    <property type="component" value="Unassembled WGS sequence"/>
</dbReference>
<organism evidence="1 2">
    <name type="scientific">Linderina macrospora</name>
    <dbReference type="NCBI Taxonomy" id="4868"/>
    <lineage>
        <taxon>Eukaryota</taxon>
        <taxon>Fungi</taxon>
        <taxon>Fungi incertae sedis</taxon>
        <taxon>Zoopagomycota</taxon>
        <taxon>Kickxellomycotina</taxon>
        <taxon>Kickxellomycetes</taxon>
        <taxon>Kickxellales</taxon>
        <taxon>Kickxellaceae</taxon>
        <taxon>Linderina</taxon>
    </lineage>
</organism>
<protein>
    <submittedName>
        <fullName evidence="1">Uncharacterized protein</fullName>
    </submittedName>
</protein>
<accession>A0ACC1JBA7</accession>
<proteinExistence type="predicted"/>
<comment type="caution">
    <text evidence="1">The sequence shown here is derived from an EMBL/GenBank/DDBJ whole genome shotgun (WGS) entry which is preliminary data.</text>
</comment>
<name>A0ACC1JBA7_9FUNG</name>